<name>A0AAD9N4A1_9ANNE</name>
<protein>
    <submittedName>
        <fullName evidence="1">Uncharacterized protein</fullName>
    </submittedName>
</protein>
<evidence type="ECO:0000313" key="2">
    <source>
        <dbReference type="Proteomes" id="UP001208570"/>
    </source>
</evidence>
<dbReference type="Proteomes" id="UP001208570">
    <property type="component" value="Unassembled WGS sequence"/>
</dbReference>
<dbReference type="EMBL" id="JAODUP010000267">
    <property type="protein sequence ID" value="KAK2154496.1"/>
    <property type="molecule type" value="Genomic_DNA"/>
</dbReference>
<keyword evidence="2" id="KW-1185">Reference proteome</keyword>
<accession>A0AAD9N4A1</accession>
<sequence length="83" mass="9726">MMLAVVNMAYEEEVSNSKKVSSWSIDGRFLCLIDDVIVRILSVAWPVLLDYKNHSKIRPLLFKHYRETKSSNPEPTMKDYSKY</sequence>
<gene>
    <name evidence="1" type="ORF">LSH36_267g03086</name>
</gene>
<reference evidence="1" key="1">
    <citation type="journal article" date="2023" name="Mol. Biol. Evol.">
        <title>Third-Generation Sequencing Reveals the Adaptive Role of the Epigenome in Three Deep-Sea Polychaetes.</title>
        <authorList>
            <person name="Perez M."/>
            <person name="Aroh O."/>
            <person name="Sun Y."/>
            <person name="Lan Y."/>
            <person name="Juniper S.K."/>
            <person name="Young C.R."/>
            <person name="Angers B."/>
            <person name="Qian P.Y."/>
        </authorList>
    </citation>
    <scope>NUCLEOTIDE SEQUENCE</scope>
    <source>
        <strain evidence="1">P08H-3</strain>
    </source>
</reference>
<dbReference type="AlphaFoldDB" id="A0AAD9N4A1"/>
<proteinExistence type="predicted"/>
<evidence type="ECO:0000313" key="1">
    <source>
        <dbReference type="EMBL" id="KAK2154496.1"/>
    </source>
</evidence>
<comment type="caution">
    <text evidence="1">The sequence shown here is derived from an EMBL/GenBank/DDBJ whole genome shotgun (WGS) entry which is preliminary data.</text>
</comment>
<organism evidence="1 2">
    <name type="scientific">Paralvinella palmiformis</name>
    <dbReference type="NCBI Taxonomy" id="53620"/>
    <lineage>
        <taxon>Eukaryota</taxon>
        <taxon>Metazoa</taxon>
        <taxon>Spiralia</taxon>
        <taxon>Lophotrochozoa</taxon>
        <taxon>Annelida</taxon>
        <taxon>Polychaeta</taxon>
        <taxon>Sedentaria</taxon>
        <taxon>Canalipalpata</taxon>
        <taxon>Terebellida</taxon>
        <taxon>Terebelliformia</taxon>
        <taxon>Alvinellidae</taxon>
        <taxon>Paralvinella</taxon>
    </lineage>
</organism>